<evidence type="ECO:0000256" key="1">
    <source>
        <dbReference type="SAM" id="Phobius"/>
    </source>
</evidence>
<keyword evidence="1" id="KW-1133">Transmembrane helix</keyword>
<keyword evidence="3" id="KW-1185">Reference proteome</keyword>
<accession>B1C551</accession>
<reference evidence="2" key="2">
    <citation type="submission" date="2014-06" db="EMBL/GenBank/DDBJ databases">
        <title>Draft genome sequence of Clostridium spiroforme (DSM 1552).</title>
        <authorList>
            <person name="Sudarsanam P."/>
            <person name="Ley R."/>
            <person name="Guruge J."/>
            <person name="Turnbaugh P.J."/>
            <person name="Mahowald M."/>
            <person name="Liep D."/>
            <person name="Gordon J."/>
        </authorList>
    </citation>
    <scope>NUCLEOTIDE SEQUENCE</scope>
    <source>
        <strain evidence="2">DSM 1552</strain>
    </source>
</reference>
<dbReference type="STRING" id="428126.CLOSPI_02220"/>
<protein>
    <submittedName>
        <fullName evidence="2">Uncharacterized protein</fullName>
    </submittedName>
</protein>
<dbReference type="EMBL" id="ABIK02000015">
    <property type="protein sequence ID" value="EDS73795.1"/>
    <property type="molecule type" value="Genomic_DNA"/>
</dbReference>
<reference evidence="2" key="1">
    <citation type="submission" date="2008-02" db="EMBL/GenBank/DDBJ databases">
        <authorList>
            <person name="Fulton L."/>
            <person name="Clifton S."/>
            <person name="Fulton B."/>
            <person name="Xu J."/>
            <person name="Minx P."/>
            <person name="Pepin K.H."/>
            <person name="Johnson M."/>
            <person name="Thiruvilangam P."/>
            <person name="Bhonagiri V."/>
            <person name="Nash W.E."/>
            <person name="Mardis E.R."/>
            <person name="Wilson R.K."/>
        </authorList>
    </citation>
    <scope>NUCLEOTIDE SEQUENCE [LARGE SCALE GENOMIC DNA]</scope>
    <source>
        <strain evidence="2">DSM 1552</strain>
    </source>
</reference>
<comment type="caution">
    <text evidence="2">The sequence shown here is derived from an EMBL/GenBank/DDBJ whole genome shotgun (WGS) entry which is preliminary data.</text>
</comment>
<sequence length="66" mass="7803">MGFVLLVDNNVFKNDFKDYIYNNLFMFILCKNKVHLLLDYVIYVIISILIALITLSIRKEGKGYRL</sequence>
<evidence type="ECO:0000313" key="3">
    <source>
        <dbReference type="Proteomes" id="UP000004910"/>
    </source>
</evidence>
<feature type="transmembrane region" description="Helical" evidence="1">
    <location>
        <begin position="40"/>
        <end position="57"/>
    </location>
</feature>
<dbReference type="HOGENOM" id="CLU_2823586_0_0_9"/>
<gene>
    <name evidence="2" type="ORF">CLOSPI_02220</name>
</gene>
<keyword evidence="1" id="KW-0472">Membrane</keyword>
<proteinExistence type="predicted"/>
<name>B1C551_9FIRM</name>
<organism evidence="2 3">
    <name type="scientific">Thomasclavelia spiroformis DSM 1552</name>
    <dbReference type="NCBI Taxonomy" id="428126"/>
    <lineage>
        <taxon>Bacteria</taxon>
        <taxon>Bacillati</taxon>
        <taxon>Bacillota</taxon>
        <taxon>Erysipelotrichia</taxon>
        <taxon>Erysipelotrichales</taxon>
        <taxon>Coprobacillaceae</taxon>
        <taxon>Thomasclavelia</taxon>
    </lineage>
</organism>
<evidence type="ECO:0000313" key="2">
    <source>
        <dbReference type="EMBL" id="EDS73795.1"/>
    </source>
</evidence>
<dbReference type="Proteomes" id="UP000004910">
    <property type="component" value="Unassembled WGS sequence"/>
</dbReference>
<dbReference type="AlphaFoldDB" id="B1C551"/>
<keyword evidence="1" id="KW-0812">Transmembrane</keyword>